<dbReference type="Gene3D" id="2.60.40.10">
    <property type="entry name" value="Immunoglobulins"/>
    <property type="match status" value="2"/>
</dbReference>
<keyword evidence="3" id="KW-0119">Carbohydrate metabolism</keyword>
<evidence type="ECO:0000313" key="7">
    <source>
        <dbReference type="Proteomes" id="UP000199088"/>
    </source>
</evidence>
<feature type="non-terminal residue" evidence="6">
    <location>
        <position position="1"/>
    </location>
</feature>
<evidence type="ECO:0000256" key="3">
    <source>
        <dbReference type="ARBA" id="ARBA00023326"/>
    </source>
</evidence>
<protein>
    <submittedName>
        <fullName evidence="6">Fibronectin type III domain-containing protein</fullName>
    </submittedName>
</protein>
<dbReference type="SUPFAM" id="SSF50965">
    <property type="entry name" value="Galactose oxidase, central domain"/>
    <property type="match status" value="1"/>
</dbReference>
<dbReference type="SMART" id="SM00060">
    <property type="entry name" value="FN3"/>
    <property type="match status" value="2"/>
</dbReference>
<keyword evidence="2" id="KW-0326">Glycosidase</keyword>
<dbReference type="PANTHER" id="PTHR13817">
    <property type="entry name" value="TITIN"/>
    <property type="match status" value="1"/>
</dbReference>
<evidence type="ECO:0000259" key="5">
    <source>
        <dbReference type="PROSITE" id="PS50853"/>
    </source>
</evidence>
<dbReference type="SUPFAM" id="SSF82171">
    <property type="entry name" value="DPP6 N-terminal domain-like"/>
    <property type="match status" value="1"/>
</dbReference>
<evidence type="ECO:0000313" key="6">
    <source>
        <dbReference type="EMBL" id="SDP65689.1"/>
    </source>
</evidence>
<dbReference type="STRING" id="1052260.SAMN05660199_04512"/>
<dbReference type="PROSITE" id="PS50853">
    <property type="entry name" value="FN3"/>
    <property type="match status" value="2"/>
</dbReference>
<feature type="domain" description="Fibronectin type-III" evidence="5">
    <location>
        <begin position="124"/>
        <end position="211"/>
    </location>
</feature>
<dbReference type="InterPro" id="IPR013783">
    <property type="entry name" value="Ig-like_fold"/>
</dbReference>
<dbReference type="GO" id="GO:0000272">
    <property type="term" value="P:polysaccharide catabolic process"/>
    <property type="evidence" value="ECO:0007669"/>
    <property type="project" value="UniProtKB-KW"/>
</dbReference>
<evidence type="ECO:0000256" key="4">
    <source>
        <dbReference type="SAM" id="MobiDB-lite"/>
    </source>
</evidence>
<dbReference type="InterPro" id="IPR050964">
    <property type="entry name" value="Striated_Muscle_Regulatory"/>
</dbReference>
<dbReference type="AlphaFoldDB" id="A0A1H0UHN3"/>
<keyword evidence="3" id="KW-0624">Polysaccharide degradation</keyword>
<reference evidence="7" key="1">
    <citation type="submission" date="2016-10" db="EMBL/GenBank/DDBJ databases">
        <authorList>
            <person name="Varghese N."/>
            <person name="Submissions S."/>
        </authorList>
    </citation>
    <scope>NUCLEOTIDE SEQUENCE [LARGE SCALE GENOMIC DNA]</scope>
    <source>
        <strain evidence="7">DSM 45843</strain>
    </source>
</reference>
<sequence>NDQAYAYRLVAVDTHGNRSPAATASATPTDLTPPGAPTAPSATAGERQVVVAWTAPADADVVGYRVLQAGTPVATATGTTTTVTGLAPGTAVTVTVVAVDGHGNTSAASAAVTATPYDRTAPAAPTAVTGRAGNGSATISWTAPADPDALAYRVYRDGALVTTVSASPTTVTGLTNGTTYSFIVVAVDPSGNASAASAAAVVVPVAGTVPAQGSGDTGGLAASADGRYVVVGTRAKLESSDTNTAYELYRIDRAAGTATRIAPLPAAATSADATNSAAPAISDDGRYVALATTVALVAADTNRLADVYRLDTTTGTWALVSVPASGKVSGTVAGTELQAGSAVSATSPAVVVSGDGDLVLFYSSRSDLGPADANGVVDVYAKRMSTGAVTRVSTSATGGDLPRSATGPALALTPDGRFALFPATGSGGPVVLYRKTLTGAGAGQATVVSTIGSTEVGVFRDTGDVDLSDDGRYVAFVTSARPTAPGSSGSVGLAYRKDTATGALAALGDGQTTAWEHQIALDPTGRWGFFSTTAAVTGDTNGHTDVFRRDLQAGTVVLVTADADGRPVTGPAGAVAAAEYGRVIAVSGDLVVLTTSQGLLPADTNRVRDLYVKDLAAGTALSPVA</sequence>
<dbReference type="PANTHER" id="PTHR13817:SF73">
    <property type="entry name" value="FIBRONECTIN TYPE-III DOMAIN-CONTAINING PROTEIN"/>
    <property type="match status" value="1"/>
</dbReference>
<dbReference type="InterPro" id="IPR011043">
    <property type="entry name" value="Gal_Oxase/kelch_b-propeller"/>
</dbReference>
<feature type="domain" description="Fibronectin type-III" evidence="5">
    <location>
        <begin position="33"/>
        <end position="123"/>
    </location>
</feature>
<dbReference type="InterPro" id="IPR003961">
    <property type="entry name" value="FN3_dom"/>
</dbReference>
<dbReference type="InterPro" id="IPR036116">
    <property type="entry name" value="FN3_sf"/>
</dbReference>
<proteinExistence type="predicted"/>
<dbReference type="InterPro" id="IPR015915">
    <property type="entry name" value="Kelch-typ_b-propeller"/>
</dbReference>
<dbReference type="Gene3D" id="2.120.10.80">
    <property type="entry name" value="Kelch-type beta propeller"/>
    <property type="match status" value="1"/>
</dbReference>
<accession>A0A1H0UHN3</accession>
<dbReference type="CDD" id="cd00063">
    <property type="entry name" value="FN3"/>
    <property type="match status" value="1"/>
</dbReference>
<gene>
    <name evidence="6" type="ORF">SAMN05660199_04512</name>
</gene>
<keyword evidence="7" id="KW-1185">Reference proteome</keyword>
<dbReference type="SUPFAM" id="SSF49265">
    <property type="entry name" value="Fibronectin type III"/>
    <property type="match status" value="1"/>
</dbReference>
<dbReference type="EMBL" id="FNIR01000020">
    <property type="protein sequence ID" value="SDP65689.1"/>
    <property type="molecule type" value="Genomic_DNA"/>
</dbReference>
<dbReference type="RefSeq" id="WP_165617698.1">
    <property type="nucleotide sequence ID" value="NZ_FNIR01000020.1"/>
</dbReference>
<evidence type="ECO:0000256" key="2">
    <source>
        <dbReference type="ARBA" id="ARBA00023295"/>
    </source>
</evidence>
<evidence type="ECO:0000256" key="1">
    <source>
        <dbReference type="ARBA" id="ARBA00022737"/>
    </source>
</evidence>
<name>A0A1H0UHN3_9ACTN</name>
<dbReference type="Proteomes" id="UP000199088">
    <property type="component" value="Unassembled WGS sequence"/>
</dbReference>
<keyword evidence="2" id="KW-0378">Hydrolase</keyword>
<dbReference type="GO" id="GO:0016798">
    <property type="term" value="F:hydrolase activity, acting on glycosyl bonds"/>
    <property type="evidence" value="ECO:0007669"/>
    <property type="project" value="UniProtKB-KW"/>
</dbReference>
<feature type="region of interest" description="Disordered" evidence="4">
    <location>
        <begin position="17"/>
        <end position="43"/>
    </location>
</feature>
<keyword evidence="1" id="KW-0677">Repeat</keyword>
<dbReference type="Pfam" id="PF00041">
    <property type="entry name" value="fn3"/>
    <property type="match status" value="2"/>
</dbReference>
<feature type="compositionally biased region" description="Low complexity" evidence="4">
    <location>
        <begin position="20"/>
        <end position="43"/>
    </location>
</feature>
<organism evidence="6 7">
    <name type="scientific">Klenkia soli</name>
    <dbReference type="NCBI Taxonomy" id="1052260"/>
    <lineage>
        <taxon>Bacteria</taxon>
        <taxon>Bacillati</taxon>
        <taxon>Actinomycetota</taxon>
        <taxon>Actinomycetes</taxon>
        <taxon>Geodermatophilales</taxon>
        <taxon>Geodermatophilaceae</taxon>
        <taxon>Klenkia</taxon>
    </lineage>
</organism>